<feature type="compositionally biased region" description="Low complexity" evidence="1">
    <location>
        <begin position="148"/>
        <end position="169"/>
    </location>
</feature>
<dbReference type="PANTHER" id="PTHR23039:SF3">
    <property type="entry name" value="NHS-LIKE PROTEIN 1"/>
    <property type="match status" value="1"/>
</dbReference>
<reference evidence="2" key="2">
    <citation type="submission" date="2017-12" db="EMBL/GenBank/DDBJ databases">
        <title>Coralsnake Venomics: Analyses of Venom Gland Transcriptomes and Proteomes of Six Brazilian Taxa.</title>
        <authorList>
            <person name="Aird S.D."/>
            <person name="Jorge da Silva N."/>
            <person name="Qiu L."/>
            <person name="Villar-Briones A."/>
            <person name="Aparecida-Saddi V."/>
            <person name="Campos-Telles M.P."/>
            <person name="Grau M."/>
            <person name="Mikheyev A.S."/>
        </authorList>
    </citation>
    <scope>NUCLEOTIDE SEQUENCE</scope>
    <source>
        <tissue evidence="2">Venom_gland</tissue>
    </source>
</reference>
<dbReference type="EMBL" id="IACI01045167">
    <property type="protein sequence ID" value="LAA23359.1"/>
    <property type="molecule type" value="Transcribed_RNA"/>
</dbReference>
<feature type="compositionally biased region" description="Basic and acidic residues" evidence="1">
    <location>
        <begin position="220"/>
        <end position="237"/>
    </location>
</feature>
<feature type="compositionally biased region" description="Polar residues" evidence="1">
    <location>
        <begin position="56"/>
        <end position="79"/>
    </location>
</feature>
<name>A0A2H6N2Z9_9SAUR</name>
<protein>
    <submittedName>
        <fullName evidence="2">Uncharacterized protein</fullName>
    </submittedName>
</protein>
<dbReference type="AlphaFoldDB" id="A0A2H6N2Z9"/>
<accession>A0A2H6N2Z9</accession>
<feature type="compositionally biased region" description="Basic and acidic residues" evidence="1">
    <location>
        <begin position="196"/>
        <end position="205"/>
    </location>
</feature>
<proteinExistence type="predicted"/>
<dbReference type="InterPro" id="IPR024845">
    <property type="entry name" value="NHS-like"/>
</dbReference>
<evidence type="ECO:0000313" key="2">
    <source>
        <dbReference type="EMBL" id="LAA23359.1"/>
    </source>
</evidence>
<dbReference type="GO" id="GO:0030154">
    <property type="term" value="P:cell differentiation"/>
    <property type="evidence" value="ECO:0007669"/>
    <property type="project" value="TreeGrafter"/>
</dbReference>
<dbReference type="Pfam" id="PF15273">
    <property type="entry name" value="NHS"/>
    <property type="match status" value="1"/>
</dbReference>
<feature type="compositionally biased region" description="Basic and acidic residues" evidence="1">
    <location>
        <begin position="104"/>
        <end position="117"/>
    </location>
</feature>
<feature type="compositionally biased region" description="Polar residues" evidence="1">
    <location>
        <begin position="170"/>
        <end position="183"/>
    </location>
</feature>
<feature type="compositionally biased region" description="Basic and acidic residues" evidence="1">
    <location>
        <begin position="30"/>
        <end position="40"/>
    </location>
</feature>
<reference evidence="2" key="1">
    <citation type="submission" date="2017-07" db="EMBL/GenBank/DDBJ databases">
        <authorList>
            <person name="Mikheyev A."/>
            <person name="Grau M."/>
        </authorList>
    </citation>
    <scope>NUCLEOTIDE SEQUENCE</scope>
    <source>
        <tissue evidence="2">Venom_gland</tissue>
    </source>
</reference>
<sequence>MQNKSLYREASNFFLFFPTHNYRSKRKVLGRKDSDEDHAVNHSPSPPVTPTSSSPNLLSLRQAGSIQRNIRKSTTSNDNFKALLLKKGSRSDTSSRMSAAEMLKNTDPRFQRAKVDSIGDLSESIVASPTKTKRPQEEWAKSEGLMPRSLSVSSTRYSRSRTPPSAASSKYSARNRIQSSPMTVISEGDVEAVESAENRTRRFSEEEPSDVFESDDTDSNENRDSTEDDNMLKDLLS</sequence>
<dbReference type="PANTHER" id="PTHR23039">
    <property type="entry name" value="NANCE-HORAN SYNDROME PROTEIN"/>
    <property type="match status" value="1"/>
</dbReference>
<evidence type="ECO:0000256" key="1">
    <source>
        <dbReference type="SAM" id="MobiDB-lite"/>
    </source>
</evidence>
<feature type="compositionally biased region" description="Acidic residues" evidence="1">
    <location>
        <begin position="206"/>
        <end position="219"/>
    </location>
</feature>
<feature type="region of interest" description="Disordered" evidence="1">
    <location>
        <begin position="27"/>
        <end position="237"/>
    </location>
</feature>
<organism evidence="2">
    <name type="scientific">Micrurus carvalhoi</name>
    <dbReference type="NCBI Taxonomy" id="3147026"/>
    <lineage>
        <taxon>Eukaryota</taxon>
        <taxon>Metazoa</taxon>
        <taxon>Chordata</taxon>
        <taxon>Craniata</taxon>
        <taxon>Vertebrata</taxon>
        <taxon>Euteleostomi</taxon>
        <taxon>Lepidosauria</taxon>
        <taxon>Squamata</taxon>
        <taxon>Bifurcata</taxon>
        <taxon>Unidentata</taxon>
        <taxon>Episquamata</taxon>
        <taxon>Toxicofera</taxon>
        <taxon>Serpentes</taxon>
        <taxon>Colubroidea</taxon>
        <taxon>Elapidae</taxon>
        <taxon>Elapinae</taxon>
        <taxon>Micrurus</taxon>
    </lineage>
</organism>